<gene>
    <name evidence="2" type="ORF">NDU88_001439</name>
</gene>
<dbReference type="Proteomes" id="UP001066276">
    <property type="component" value="Chromosome 2_1"/>
</dbReference>
<accession>A0AAV7VBT4</accession>
<keyword evidence="3" id="KW-1185">Reference proteome</keyword>
<evidence type="ECO:0000256" key="1">
    <source>
        <dbReference type="SAM" id="MobiDB-lite"/>
    </source>
</evidence>
<organism evidence="2 3">
    <name type="scientific">Pleurodeles waltl</name>
    <name type="common">Iberian ribbed newt</name>
    <dbReference type="NCBI Taxonomy" id="8319"/>
    <lineage>
        <taxon>Eukaryota</taxon>
        <taxon>Metazoa</taxon>
        <taxon>Chordata</taxon>
        <taxon>Craniata</taxon>
        <taxon>Vertebrata</taxon>
        <taxon>Euteleostomi</taxon>
        <taxon>Amphibia</taxon>
        <taxon>Batrachia</taxon>
        <taxon>Caudata</taxon>
        <taxon>Salamandroidea</taxon>
        <taxon>Salamandridae</taxon>
        <taxon>Pleurodelinae</taxon>
        <taxon>Pleurodeles</taxon>
    </lineage>
</organism>
<sequence>MAPIRPSCKSGGATPRKPPWVCSASRWPPAFLRELRGPVAATSNAAQQRHTSDTTISTPQDPKTGSYQDQVLRASSWLRRAAPTILGCPRSAAGFHRWREHTRNASRHPGFLATPLLDPG</sequence>
<name>A0AAV7VBT4_PLEWA</name>
<reference evidence="2" key="1">
    <citation type="journal article" date="2022" name="bioRxiv">
        <title>Sequencing and chromosome-scale assembly of the giantPleurodeles waltlgenome.</title>
        <authorList>
            <person name="Brown T."/>
            <person name="Elewa A."/>
            <person name="Iarovenko S."/>
            <person name="Subramanian E."/>
            <person name="Araus A.J."/>
            <person name="Petzold A."/>
            <person name="Susuki M."/>
            <person name="Suzuki K.-i.T."/>
            <person name="Hayashi T."/>
            <person name="Toyoda A."/>
            <person name="Oliveira C."/>
            <person name="Osipova E."/>
            <person name="Leigh N.D."/>
            <person name="Simon A."/>
            <person name="Yun M.H."/>
        </authorList>
    </citation>
    <scope>NUCLEOTIDE SEQUENCE</scope>
    <source>
        <strain evidence="2">20211129_DDA</strain>
        <tissue evidence="2">Liver</tissue>
    </source>
</reference>
<dbReference type="EMBL" id="JANPWB010000003">
    <property type="protein sequence ID" value="KAJ1197582.1"/>
    <property type="molecule type" value="Genomic_DNA"/>
</dbReference>
<evidence type="ECO:0000313" key="2">
    <source>
        <dbReference type="EMBL" id="KAJ1197582.1"/>
    </source>
</evidence>
<feature type="region of interest" description="Disordered" evidence="1">
    <location>
        <begin position="1"/>
        <end position="20"/>
    </location>
</feature>
<dbReference type="AlphaFoldDB" id="A0AAV7VBT4"/>
<feature type="compositionally biased region" description="Polar residues" evidence="1">
    <location>
        <begin position="41"/>
        <end position="67"/>
    </location>
</feature>
<proteinExistence type="predicted"/>
<feature type="region of interest" description="Disordered" evidence="1">
    <location>
        <begin position="35"/>
        <end position="67"/>
    </location>
</feature>
<comment type="caution">
    <text evidence="2">The sequence shown here is derived from an EMBL/GenBank/DDBJ whole genome shotgun (WGS) entry which is preliminary data.</text>
</comment>
<protein>
    <submittedName>
        <fullName evidence="2">Uncharacterized protein</fullName>
    </submittedName>
</protein>
<evidence type="ECO:0000313" key="3">
    <source>
        <dbReference type="Proteomes" id="UP001066276"/>
    </source>
</evidence>